<dbReference type="InterPro" id="IPR001853">
    <property type="entry name" value="DSBA-like_thioredoxin_dom"/>
</dbReference>
<accession>A0A382F6L9</accession>
<sequence>VVYGANFEGHRHLRLDRRWRGRCYLGIGREHTMSEIEYFYSTHSVFAYLGSARFMEIARAAGRKIVHRPIDLNQTVPAVGSSPFRQRSAKHRAYFFRREIDRWAEERGAPVMHGFPQYHHNDMAMCNGMIIAGVEQDVCMDQLAHAMLSAHWQDDADLADPDTLVRLAEGVDIAPEPLLNAALSEPNQVAYPGSLPR</sequence>
<dbReference type="Pfam" id="PF01323">
    <property type="entry name" value="DSBA"/>
    <property type="match status" value="1"/>
</dbReference>
<feature type="non-terminal residue" evidence="2">
    <location>
        <position position="1"/>
    </location>
</feature>
<gene>
    <name evidence="2" type="ORF">METZ01_LOCUS210707</name>
</gene>
<dbReference type="AlphaFoldDB" id="A0A382F6L9"/>
<dbReference type="EMBL" id="UINC01047942">
    <property type="protein sequence ID" value="SVB57853.1"/>
    <property type="molecule type" value="Genomic_DNA"/>
</dbReference>
<dbReference type="Gene3D" id="3.40.30.10">
    <property type="entry name" value="Glutaredoxin"/>
    <property type="match status" value="1"/>
</dbReference>
<dbReference type="InterPro" id="IPR036249">
    <property type="entry name" value="Thioredoxin-like_sf"/>
</dbReference>
<protein>
    <recommendedName>
        <fullName evidence="1">DSBA-like thioredoxin domain-containing protein</fullName>
    </recommendedName>
</protein>
<dbReference type="SUPFAM" id="SSF52833">
    <property type="entry name" value="Thioredoxin-like"/>
    <property type="match status" value="1"/>
</dbReference>
<feature type="domain" description="DSBA-like thioredoxin" evidence="1">
    <location>
        <begin position="36"/>
        <end position="184"/>
    </location>
</feature>
<name>A0A382F6L9_9ZZZZ</name>
<dbReference type="GO" id="GO:0016491">
    <property type="term" value="F:oxidoreductase activity"/>
    <property type="evidence" value="ECO:0007669"/>
    <property type="project" value="InterPro"/>
</dbReference>
<evidence type="ECO:0000259" key="1">
    <source>
        <dbReference type="Pfam" id="PF01323"/>
    </source>
</evidence>
<reference evidence="2" key="1">
    <citation type="submission" date="2018-05" db="EMBL/GenBank/DDBJ databases">
        <authorList>
            <person name="Lanie J.A."/>
            <person name="Ng W.-L."/>
            <person name="Kazmierczak K.M."/>
            <person name="Andrzejewski T.M."/>
            <person name="Davidsen T.M."/>
            <person name="Wayne K.J."/>
            <person name="Tettelin H."/>
            <person name="Glass J.I."/>
            <person name="Rusch D."/>
            <person name="Podicherti R."/>
            <person name="Tsui H.-C.T."/>
            <person name="Winkler M.E."/>
        </authorList>
    </citation>
    <scope>NUCLEOTIDE SEQUENCE</scope>
</reference>
<proteinExistence type="predicted"/>
<evidence type="ECO:0000313" key="2">
    <source>
        <dbReference type="EMBL" id="SVB57853.1"/>
    </source>
</evidence>
<organism evidence="2">
    <name type="scientific">marine metagenome</name>
    <dbReference type="NCBI Taxonomy" id="408172"/>
    <lineage>
        <taxon>unclassified sequences</taxon>
        <taxon>metagenomes</taxon>
        <taxon>ecological metagenomes</taxon>
    </lineage>
</organism>